<dbReference type="InterPro" id="IPR036986">
    <property type="entry name" value="S4_RNA-bd_sf"/>
</dbReference>
<gene>
    <name evidence="13" type="ORF">B7463_g11721</name>
</gene>
<comment type="function">
    <text evidence="8">Component of the mitochondrial ribosome (mitoribosome), a dedicated translation machinery responsible for the synthesis of mitochondrial genome-encoded proteins, including at least some of the essential transmembrane subunits of the mitochondrial respiratory chain. The mitoribosomes are attached to the mitochondrial inner membrane and translation products are cotranslationally integrated into the membrane.</text>
</comment>
<protein>
    <recommendedName>
        <fullName evidence="9">Small ribosomal subunit protein uS4m</fullName>
    </recommendedName>
</protein>
<keyword evidence="14" id="KW-1185">Reference proteome</keyword>
<evidence type="ECO:0000256" key="5">
    <source>
        <dbReference type="ARBA" id="ARBA00022980"/>
    </source>
</evidence>
<feature type="non-terminal residue" evidence="13">
    <location>
        <position position="420"/>
    </location>
</feature>
<sequence>MRSRRFHGLKRIKIRQSWNKHNLYNLSRLRLPNTLHLTFFQQKWMAKATTRAYHGEQIKEKHWQRMFRSRLRSVVPMDHRYLAEHDGSELAEGRGSGKDVDPNSDKLPRGRTPIPYMHMTYAPAERRLDTAIFRALFASSARQARQFVVHGAVKVNGKKMIYPGYLLNPGDMFQVDPERVLYATGAPKDRSQIRRGRGMKRAIQSRSRQLAKAKGGAKADPAAVSNPGQMDEATRRKMRRKELKQLLESSNVLAKDKKDELSAKRKQELRALHKTLRNTIGKSNTKSVEELEKELQGLTAQLEAIVLTTQPTEEAKPQQQKQLQQQQTNSVAQPNLTLKEAIRRARENPIDESKPYATPWRPRQYMSAFAFIPRYLEVNQSICSAVYLRHPVARPGLAEVPSPFPTDIQQLAYTWYLRRR</sequence>
<feature type="domain" description="RNA-binding S4" evidence="12">
    <location>
        <begin position="126"/>
        <end position="186"/>
    </location>
</feature>
<dbReference type="CDD" id="cd00165">
    <property type="entry name" value="S4"/>
    <property type="match status" value="1"/>
</dbReference>
<evidence type="ECO:0000256" key="10">
    <source>
        <dbReference type="PROSITE-ProRule" id="PRU00182"/>
    </source>
</evidence>
<dbReference type="OrthoDB" id="3356781at2759"/>
<evidence type="ECO:0000313" key="14">
    <source>
        <dbReference type="Proteomes" id="UP000258309"/>
    </source>
</evidence>
<reference evidence="13 14" key="1">
    <citation type="submission" date="2018-05" db="EMBL/GenBank/DDBJ databases">
        <title>Draft genome sequence of Scytalidium lignicola DSM 105466, a ubiquitous saprotrophic fungus.</title>
        <authorList>
            <person name="Buettner E."/>
            <person name="Gebauer A.M."/>
            <person name="Hofrichter M."/>
            <person name="Liers C."/>
            <person name="Kellner H."/>
        </authorList>
    </citation>
    <scope>NUCLEOTIDE SEQUENCE [LARGE SCALE GENOMIC DNA]</scope>
    <source>
        <strain evidence="13 14">DSM 105466</strain>
    </source>
</reference>
<name>A0A3E2GU89_SCYLI</name>
<dbReference type="PANTHER" id="PTHR11831">
    <property type="entry name" value="30S 40S RIBOSOMAL PROTEIN"/>
    <property type="match status" value="1"/>
</dbReference>
<organism evidence="13 14">
    <name type="scientific">Scytalidium lignicola</name>
    <name type="common">Hyphomycete</name>
    <dbReference type="NCBI Taxonomy" id="5539"/>
    <lineage>
        <taxon>Eukaryota</taxon>
        <taxon>Fungi</taxon>
        <taxon>Dikarya</taxon>
        <taxon>Ascomycota</taxon>
        <taxon>Pezizomycotina</taxon>
        <taxon>Leotiomycetes</taxon>
        <taxon>Leotiomycetes incertae sedis</taxon>
        <taxon>Scytalidium</taxon>
    </lineage>
</organism>
<evidence type="ECO:0000256" key="4">
    <source>
        <dbReference type="ARBA" id="ARBA00022884"/>
    </source>
</evidence>
<evidence type="ECO:0000256" key="9">
    <source>
        <dbReference type="ARBA" id="ARBA00071419"/>
    </source>
</evidence>
<dbReference type="Gene3D" id="3.10.290.10">
    <property type="entry name" value="RNA-binding S4 domain"/>
    <property type="match status" value="1"/>
</dbReference>
<dbReference type="GO" id="GO:0005763">
    <property type="term" value="C:mitochondrial small ribosomal subunit"/>
    <property type="evidence" value="ECO:0007669"/>
    <property type="project" value="TreeGrafter"/>
</dbReference>
<feature type="compositionally biased region" description="Low complexity" evidence="11">
    <location>
        <begin position="318"/>
        <end position="327"/>
    </location>
</feature>
<feature type="non-terminal residue" evidence="13">
    <location>
        <position position="1"/>
    </location>
</feature>
<dbReference type="EMBL" id="NCSJ02000423">
    <property type="protein sequence ID" value="RFU24628.1"/>
    <property type="molecule type" value="Genomic_DNA"/>
</dbReference>
<evidence type="ECO:0000313" key="13">
    <source>
        <dbReference type="EMBL" id="RFU24628.1"/>
    </source>
</evidence>
<dbReference type="PANTHER" id="PTHR11831:SF4">
    <property type="entry name" value="SMALL RIBOSOMAL SUBUNIT PROTEIN US4M"/>
    <property type="match status" value="1"/>
</dbReference>
<dbReference type="InterPro" id="IPR002942">
    <property type="entry name" value="S4_RNA-bd"/>
</dbReference>
<evidence type="ECO:0000256" key="8">
    <source>
        <dbReference type="ARBA" id="ARBA00037226"/>
    </source>
</evidence>
<dbReference type="AlphaFoldDB" id="A0A3E2GU89"/>
<evidence type="ECO:0000256" key="11">
    <source>
        <dbReference type="SAM" id="MobiDB-lite"/>
    </source>
</evidence>
<dbReference type="GO" id="GO:0019843">
    <property type="term" value="F:rRNA binding"/>
    <property type="evidence" value="ECO:0007669"/>
    <property type="project" value="UniProtKB-KW"/>
</dbReference>
<dbReference type="PROSITE" id="PS50889">
    <property type="entry name" value="S4"/>
    <property type="match status" value="1"/>
</dbReference>
<dbReference type="OMA" id="GDMFQVE"/>
<dbReference type="FunFam" id="3.10.290.10:FF:000025">
    <property type="entry name" value="30S ribosomal subunit S4"/>
    <property type="match status" value="1"/>
</dbReference>
<feature type="region of interest" description="Disordered" evidence="11">
    <location>
        <begin position="86"/>
        <end position="114"/>
    </location>
</feature>
<comment type="subcellular location">
    <subcellularLocation>
        <location evidence="1">Mitochondrion</location>
    </subcellularLocation>
</comment>
<dbReference type="InterPro" id="IPR022801">
    <property type="entry name" value="Ribosomal_uS4"/>
</dbReference>
<dbReference type="GO" id="GO:0042274">
    <property type="term" value="P:ribosomal small subunit biogenesis"/>
    <property type="evidence" value="ECO:0007669"/>
    <property type="project" value="TreeGrafter"/>
</dbReference>
<keyword evidence="5" id="KW-0689">Ribosomal protein</keyword>
<feature type="region of interest" description="Disordered" evidence="11">
    <location>
        <begin position="210"/>
        <end position="236"/>
    </location>
</feature>
<keyword evidence="6" id="KW-0496">Mitochondrion</keyword>
<feature type="region of interest" description="Disordered" evidence="11">
    <location>
        <begin position="311"/>
        <end position="336"/>
    </location>
</feature>
<keyword evidence="7" id="KW-0687">Ribonucleoprotein</keyword>
<dbReference type="STRING" id="5539.A0A3E2GU89"/>
<keyword evidence="3" id="KW-0699">rRNA-binding</keyword>
<dbReference type="SUPFAM" id="SSF55174">
    <property type="entry name" value="Alpha-L RNA-binding motif"/>
    <property type="match status" value="1"/>
</dbReference>
<evidence type="ECO:0000256" key="6">
    <source>
        <dbReference type="ARBA" id="ARBA00023128"/>
    </source>
</evidence>
<evidence type="ECO:0000256" key="2">
    <source>
        <dbReference type="ARBA" id="ARBA00007465"/>
    </source>
</evidence>
<comment type="caution">
    <text evidence="13">The sequence shown here is derived from an EMBL/GenBank/DDBJ whole genome shotgun (WGS) entry which is preliminary data.</text>
</comment>
<dbReference type="Proteomes" id="UP000258309">
    <property type="component" value="Unassembled WGS sequence"/>
</dbReference>
<evidence type="ECO:0000259" key="12">
    <source>
        <dbReference type="SMART" id="SM00363"/>
    </source>
</evidence>
<accession>A0A3E2GU89</accession>
<dbReference type="Pfam" id="PF01479">
    <property type="entry name" value="S4"/>
    <property type="match status" value="1"/>
</dbReference>
<evidence type="ECO:0000256" key="1">
    <source>
        <dbReference type="ARBA" id="ARBA00004173"/>
    </source>
</evidence>
<keyword evidence="4 10" id="KW-0694">RNA-binding</keyword>
<feature type="compositionally biased region" description="Low complexity" evidence="11">
    <location>
        <begin position="212"/>
        <end position="223"/>
    </location>
</feature>
<comment type="similarity">
    <text evidence="2">Belongs to the universal ribosomal protein uS4 family.</text>
</comment>
<feature type="compositionally biased region" description="Basic and acidic residues" evidence="11">
    <location>
        <begin position="86"/>
        <end position="108"/>
    </location>
</feature>
<dbReference type="SMART" id="SM00363">
    <property type="entry name" value="S4"/>
    <property type="match status" value="1"/>
</dbReference>
<evidence type="ECO:0000256" key="3">
    <source>
        <dbReference type="ARBA" id="ARBA00022730"/>
    </source>
</evidence>
<dbReference type="GO" id="GO:0003735">
    <property type="term" value="F:structural constituent of ribosome"/>
    <property type="evidence" value="ECO:0007669"/>
    <property type="project" value="TreeGrafter"/>
</dbReference>
<evidence type="ECO:0000256" key="7">
    <source>
        <dbReference type="ARBA" id="ARBA00023274"/>
    </source>
</evidence>
<proteinExistence type="inferred from homology"/>